<accession>A0ABM9A1U3</accession>
<evidence type="ECO:0000256" key="1">
    <source>
        <dbReference type="SAM" id="Phobius"/>
    </source>
</evidence>
<organism evidence="2 3">
    <name type="scientific">Vibrio marisflavi CECT 7928</name>
    <dbReference type="NCBI Taxonomy" id="634439"/>
    <lineage>
        <taxon>Bacteria</taxon>
        <taxon>Pseudomonadati</taxon>
        <taxon>Pseudomonadota</taxon>
        <taxon>Gammaproteobacteria</taxon>
        <taxon>Vibrionales</taxon>
        <taxon>Vibrionaceae</taxon>
        <taxon>Vibrio</taxon>
    </lineage>
</organism>
<gene>
    <name evidence="2" type="ORF">VMF7928_00893</name>
</gene>
<keyword evidence="3" id="KW-1185">Reference proteome</keyword>
<name>A0ABM9A1U3_9VIBR</name>
<keyword evidence="1" id="KW-1133">Transmembrane helix</keyword>
<comment type="caution">
    <text evidence="2">The sequence shown here is derived from an EMBL/GenBank/DDBJ whole genome shotgun (WGS) entry which is preliminary data.</text>
</comment>
<evidence type="ECO:0008006" key="4">
    <source>
        <dbReference type="Google" id="ProtNLM"/>
    </source>
</evidence>
<keyword evidence="1" id="KW-0472">Membrane</keyword>
<dbReference type="EMBL" id="CAKLDM010000001">
    <property type="protein sequence ID" value="CAH0537057.1"/>
    <property type="molecule type" value="Genomic_DNA"/>
</dbReference>
<protein>
    <recommendedName>
        <fullName evidence="4">Membrane associated secretion system protein</fullName>
    </recommendedName>
</protein>
<proteinExistence type="predicted"/>
<evidence type="ECO:0000313" key="2">
    <source>
        <dbReference type="EMBL" id="CAH0537057.1"/>
    </source>
</evidence>
<dbReference type="RefSeq" id="WP_237360269.1">
    <property type="nucleotide sequence ID" value="NZ_CAKLDM010000001.1"/>
</dbReference>
<reference evidence="2" key="1">
    <citation type="submission" date="2021-11" db="EMBL/GenBank/DDBJ databases">
        <authorList>
            <person name="Rodrigo-Torres L."/>
            <person name="Arahal R. D."/>
            <person name="Lucena T."/>
        </authorList>
    </citation>
    <scope>NUCLEOTIDE SEQUENCE</scope>
    <source>
        <strain evidence="2">CECT 7928</strain>
    </source>
</reference>
<sequence length="181" mass="20179">MIKSKFNKPQRGVYAIEFAIFIGFFCALLLFSEQIVAQISIKGQLDRLSFSLVSILRERTQLYNSDYTVSRDDATALYTIAKNSLTRTLSSYDSNNLGATIEGLTFDENGKSQITRYNLGSHQCNLSKTIASYSNLSVETSWGRRDPLYRVTLCYKGANFYGAAYGGDYSEVSTSSISLGR</sequence>
<dbReference type="Proteomes" id="UP000838748">
    <property type="component" value="Unassembled WGS sequence"/>
</dbReference>
<keyword evidence="1" id="KW-0812">Transmembrane</keyword>
<dbReference type="InterPro" id="IPR031582">
    <property type="entry name" value="TadF"/>
</dbReference>
<dbReference type="Pfam" id="PF16964">
    <property type="entry name" value="TadF"/>
    <property type="match status" value="1"/>
</dbReference>
<feature type="transmembrane region" description="Helical" evidence="1">
    <location>
        <begin position="12"/>
        <end position="31"/>
    </location>
</feature>
<evidence type="ECO:0000313" key="3">
    <source>
        <dbReference type="Proteomes" id="UP000838748"/>
    </source>
</evidence>